<evidence type="ECO:0000256" key="3">
    <source>
        <dbReference type="ARBA" id="ARBA00022692"/>
    </source>
</evidence>
<dbReference type="PANTHER" id="PTHR43221">
    <property type="entry name" value="PROTEASE HTPX"/>
    <property type="match status" value="1"/>
</dbReference>
<evidence type="ECO:0000313" key="14">
    <source>
        <dbReference type="EMBL" id="MBB5960742.1"/>
    </source>
</evidence>
<reference evidence="14 15" key="1">
    <citation type="submission" date="2020-08" db="EMBL/GenBank/DDBJ databases">
        <title>Genomic Encyclopedia of Type Strains, Phase III (KMG-III): the genomes of soil and plant-associated and newly described type strains.</title>
        <authorList>
            <person name="Whitman W."/>
        </authorList>
    </citation>
    <scope>NUCLEOTIDE SEQUENCE [LARGE SCALE GENOMIC DNA]</scope>
    <source>
        <strain evidence="14 15">CECT 8640</strain>
    </source>
</reference>
<gene>
    <name evidence="14" type="ORF">FHS29_007370</name>
</gene>
<evidence type="ECO:0000256" key="5">
    <source>
        <dbReference type="ARBA" id="ARBA00022801"/>
    </source>
</evidence>
<organism evidence="14 15">
    <name type="scientific">Saccharothrix tamanrassetensis</name>
    <dbReference type="NCBI Taxonomy" id="1051531"/>
    <lineage>
        <taxon>Bacteria</taxon>
        <taxon>Bacillati</taxon>
        <taxon>Actinomycetota</taxon>
        <taxon>Actinomycetes</taxon>
        <taxon>Pseudonocardiales</taxon>
        <taxon>Pseudonocardiaceae</taxon>
        <taxon>Saccharothrix</taxon>
    </lineage>
</organism>
<keyword evidence="15" id="KW-1185">Reference proteome</keyword>
<comment type="similarity">
    <text evidence="10">Belongs to the peptidase M48 family.</text>
</comment>
<feature type="transmembrane region" description="Helical" evidence="12">
    <location>
        <begin position="28"/>
        <end position="52"/>
    </location>
</feature>
<keyword evidence="3 12" id="KW-0812">Transmembrane</keyword>
<dbReference type="Proteomes" id="UP000547510">
    <property type="component" value="Unassembled WGS sequence"/>
</dbReference>
<feature type="transmembrane region" description="Helical" evidence="12">
    <location>
        <begin position="182"/>
        <end position="205"/>
    </location>
</feature>
<feature type="domain" description="Peptidase M48" evidence="13">
    <location>
        <begin position="93"/>
        <end position="309"/>
    </location>
</feature>
<feature type="transmembrane region" description="Helical" evidence="12">
    <location>
        <begin position="217"/>
        <end position="246"/>
    </location>
</feature>
<dbReference type="Pfam" id="PF01435">
    <property type="entry name" value="Peptidase_M48"/>
    <property type="match status" value="1"/>
</dbReference>
<evidence type="ECO:0000256" key="1">
    <source>
        <dbReference type="ARBA" id="ARBA00022475"/>
    </source>
</evidence>
<evidence type="ECO:0000256" key="7">
    <source>
        <dbReference type="ARBA" id="ARBA00022989"/>
    </source>
</evidence>
<evidence type="ECO:0000256" key="6">
    <source>
        <dbReference type="ARBA" id="ARBA00022833"/>
    </source>
</evidence>
<evidence type="ECO:0000256" key="8">
    <source>
        <dbReference type="ARBA" id="ARBA00023049"/>
    </source>
</evidence>
<keyword evidence="6 10" id="KW-0862">Zinc</keyword>
<keyword evidence="4" id="KW-0479">Metal-binding</keyword>
<dbReference type="GO" id="GO:0046872">
    <property type="term" value="F:metal ion binding"/>
    <property type="evidence" value="ECO:0007669"/>
    <property type="project" value="UniProtKB-KW"/>
</dbReference>
<name>A0A841CQP2_9PSEU</name>
<keyword evidence="8 10" id="KW-0482">Metalloprotease</keyword>
<dbReference type="PANTHER" id="PTHR43221:SF2">
    <property type="entry name" value="PROTEASE HTPX HOMOLOG"/>
    <property type="match status" value="1"/>
</dbReference>
<evidence type="ECO:0000259" key="13">
    <source>
        <dbReference type="Pfam" id="PF01435"/>
    </source>
</evidence>
<sequence length="349" mass="38422">MTWFPPPPPPNGAVPTFRLRRGIDGSTAAILLLGLPRFLLSFLVVLTVMGHVTLPGEQLIVFGWLLSGALLFIRPVERAYAQLVIGLRKPTPSEHEQLARHWRTVAGAAGINPNRYSLFIAQDDRHNAFASAGHIVAVTSSAFKSRHPHQLEALLAHELGHHLRGHAWVKLLIRWYSWPAALAGRLVMVVAWCVRTGFLVASFVLPRYLVGAVLMPAVVVLALVFGGMFALALLAFTLADIGLMFLERAAGRIGELSSDRTAVHLGYGPALLEVLRGWLDEEGNRPSWHKRLFDTHPPLDKRVTALEKRLGTAPQPAPPVQPWPTAQMHQAPPPGQPVRFDLPPTRYGE</sequence>
<proteinExistence type="inferred from homology"/>
<keyword evidence="9 12" id="KW-0472">Membrane</keyword>
<dbReference type="EMBL" id="JACHJN010000023">
    <property type="protein sequence ID" value="MBB5960742.1"/>
    <property type="molecule type" value="Genomic_DNA"/>
</dbReference>
<dbReference type="InterPro" id="IPR050083">
    <property type="entry name" value="HtpX_protease"/>
</dbReference>
<protein>
    <submittedName>
        <fullName evidence="14">STE24 endopeptidase</fullName>
        <ecNumber evidence="14">3.4.24.84</ecNumber>
    </submittedName>
</protein>
<dbReference type="EC" id="3.4.24.84" evidence="14"/>
<feature type="transmembrane region" description="Helical" evidence="12">
    <location>
        <begin position="58"/>
        <end position="76"/>
    </location>
</feature>
<dbReference type="Gene3D" id="3.30.2010.10">
    <property type="entry name" value="Metalloproteases ('zincins'), catalytic domain"/>
    <property type="match status" value="1"/>
</dbReference>
<dbReference type="InterPro" id="IPR001915">
    <property type="entry name" value="Peptidase_M48"/>
</dbReference>
<evidence type="ECO:0000256" key="10">
    <source>
        <dbReference type="RuleBase" id="RU003983"/>
    </source>
</evidence>
<keyword evidence="1" id="KW-1003">Cell membrane</keyword>
<feature type="region of interest" description="Disordered" evidence="11">
    <location>
        <begin position="310"/>
        <end position="349"/>
    </location>
</feature>
<keyword evidence="7 12" id="KW-1133">Transmembrane helix</keyword>
<evidence type="ECO:0000256" key="12">
    <source>
        <dbReference type="SAM" id="Phobius"/>
    </source>
</evidence>
<dbReference type="AlphaFoldDB" id="A0A841CQP2"/>
<comment type="caution">
    <text evidence="14">The sequence shown here is derived from an EMBL/GenBank/DDBJ whole genome shotgun (WGS) entry which is preliminary data.</text>
</comment>
<evidence type="ECO:0000256" key="9">
    <source>
        <dbReference type="ARBA" id="ARBA00023136"/>
    </source>
</evidence>
<accession>A0A841CQP2</accession>
<dbReference type="RefSeq" id="WP_184699210.1">
    <property type="nucleotide sequence ID" value="NZ_JACHJN010000023.1"/>
</dbReference>
<evidence type="ECO:0000313" key="15">
    <source>
        <dbReference type="Proteomes" id="UP000547510"/>
    </source>
</evidence>
<comment type="cofactor">
    <cofactor evidence="10">
        <name>Zn(2+)</name>
        <dbReference type="ChEBI" id="CHEBI:29105"/>
    </cofactor>
    <text evidence="10">Binds 1 zinc ion per subunit.</text>
</comment>
<keyword evidence="2 10" id="KW-0645">Protease</keyword>
<keyword evidence="5 10" id="KW-0378">Hydrolase</keyword>
<dbReference type="GO" id="GO:0004222">
    <property type="term" value="F:metalloendopeptidase activity"/>
    <property type="evidence" value="ECO:0007669"/>
    <property type="project" value="InterPro"/>
</dbReference>
<evidence type="ECO:0000256" key="11">
    <source>
        <dbReference type="SAM" id="MobiDB-lite"/>
    </source>
</evidence>
<dbReference type="GO" id="GO:0006508">
    <property type="term" value="P:proteolysis"/>
    <property type="evidence" value="ECO:0007669"/>
    <property type="project" value="UniProtKB-KW"/>
</dbReference>
<evidence type="ECO:0000256" key="2">
    <source>
        <dbReference type="ARBA" id="ARBA00022670"/>
    </source>
</evidence>
<evidence type="ECO:0000256" key="4">
    <source>
        <dbReference type="ARBA" id="ARBA00022723"/>
    </source>
</evidence>